<dbReference type="AlphaFoldDB" id="A0A1I6CTB1"/>
<evidence type="ECO:0000256" key="2">
    <source>
        <dbReference type="SAM" id="SignalP"/>
    </source>
</evidence>
<keyword evidence="4" id="KW-1185">Reference proteome</keyword>
<reference evidence="3 4" key="1">
    <citation type="submission" date="2016-10" db="EMBL/GenBank/DDBJ databases">
        <authorList>
            <person name="de Groot N.N."/>
        </authorList>
    </citation>
    <scope>NUCLEOTIDE SEQUENCE [LARGE SCALE GENOMIC DNA]</scope>
    <source>
        <strain evidence="4">KMM 9023,NRIC 0796,JCM 17311,KCTC 23692</strain>
    </source>
</reference>
<feature type="signal peptide" evidence="2">
    <location>
        <begin position="1"/>
        <end position="17"/>
    </location>
</feature>
<dbReference type="EMBL" id="FOYI01000001">
    <property type="protein sequence ID" value="SFQ96352.1"/>
    <property type="molecule type" value="Genomic_DNA"/>
</dbReference>
<accession>A0A1I6CTB1</accession>
<gene>
    <name evidence="3" type="ORF">SAMN04515673_101325</name>
</gene>
<feature type="chain" id="PRO_5011745397" description="AAA+ family ATPase" evidence="2">
    <location>
        <begin position="18"/>
        <end position="133"/>
    </location>
</feature>
<evidence type="ECO:0000256" key="1">
    <source>
        <dbReference type="SAM" id="MobiDB-lite"/>
    </source>
</evidence>
<evidence type="ECO:0000313" key="3">
    <source>
        <dbReference type="EMBL" id="SFQ96352.1"/>
    </source>
</evidence>
<feature type="region of interest" description="Disordered" evidence="1">
    <location>
        <begin position="81"/>
        <end position="133"/>
    </location>
</feature>
<keyword evidence="2" id="KW-0732">Signal</keyword>
<dbReference type="STRING" id="871652.SAMN04515673_101325"/>
<sequence>MSRLLALLCCLALPATAQEADPPSRMEEGARLFFEGLMEEMGPALEGLQGFGEEMGPEMRRLLDEMGPALRDILGQIDDLSHYAPPEMLPNGDIILRRRDPMPEAPAPDSAPERAPETDPEDQPLGPGDSIEL</sequence>
<organism evidence="3 4">
    <name type="scientific">Poseidonocella sedimentorum</name>
    <dbReference type="NCBI Taxonomy" id="871652"/>
    <lineage>
        <taxon>Bacteria</taxon>
        <taxon>Pseudomonadati</taxon>
        <taxon>Pseudomonadota</taxon>
        <taxon>Alphaproteobacteria</taxon>
        <taxon>Rhodobacterales</taxon>
        <taxon>Roseobacteraceae</taxon>
        <taxon>Poseidonocella</taxon>
    </lineage>
</organism>
<evidence type="ECO:0000313" key="4">
    <source>
        <dbReference type="Proteomes" id="UP000199302"/>
    </source>
</evidence>
<protein>
    <recommendedName>
        <fullName evidence="5">AAA+ family ATPase</fullName>
    </recommendedName>
</protein>
<dbReference type="Proteomes" id="UP000199302">
    <property type="component" value="Unassembled WGS sequence"/>
</dbReference>
<dbReference type="RefSeq" id="WP_092075929.1">
    <property type="nucleotide sequence ID" value="NZ_FOYI01000001.1"/>
</dbReference>
<dbReference type="OrthoDB" id="7308154at2"/>
<evidence type="ECO:0008006" key="5">
    <source>
        <dbReference type="Google" id="ProtNLM"/>
    </source>
</evidence>
<name>A0A1I6CTB1_9RHOB</name>
<proteinExistence type="predicted"/>